<dbReference type="PROSITE" id="PS51257">
    <property type="entry name" value="PROKAR_LIPOPROTEIN"/>
    <property type="match status" value="1"/>
</dbReference>
<accession>A0AAT9FKP8</accession>
<dbReference type="KEGG" id="osu:NT6N_15800"/>
<dbReference type="Pfam" id="PF20487">
    <property type="entry name" value="DUF6726"/>
    <property type="match status" value="1"/>
</dbReference>
<keyword evidence="1" id="KW-0732">Signal</keyword>
<protein>
    <recommendedName>
        <fullName evidence="3">Lipoprotein</fullName>
    </recommendedName>
</protein>
<evidence type="ECO:0008006" key="3">
    <source>
        <dbReference type="Google" id="ProtNLM"/>
    </source>
</evidence>
<name>A0AAT9FKP8_9BACT</name>
<proteinExistence type="predicted"/>
<dbReference type="AlphaFoldDB" id="A0AAT9FKP8"/>
<evidence type="ECO:0000256" key="1">
    <source>
        <dbReference type="SAM" id="SignalP"/>
    </source>
</evidence>
<feature type="chain" id="PRO_5043871216" description="Lipoprotein" evidence="1">
    <location>
        <begin position="19"/>
        <end position="70"/>
    </location>
</feature>
<reference evidence="2" key="1">
    <citation type="submission" date="2024-07" db="EMBL/GenBank/DDBJ databases">
        <title>Complete genome sequence of Verrucomicrobiaceae bacterium NT6N.</title>
        <authorList>
            <person name="Huang C."/>
            <person name="Takami H."/>
            <person name="Hamasaki K."/>
        </authorList>
    </citation>
    <scope>NUCLEOTIDE SEQUENCE</scope>
    <source>
        <strain evidence="2">NT6N</strain>
    </source>
</reference>
<sequence length="70" mass="7252">MIRLPIFFLLALAFSSCALVTVPVKVAGSVVTTTAKVTGKAVGAGFDAMHKSDEEEAAEAARERAANEGE</sequence>
<dbReference type="EMBL" id="AP026866">
    <property type="protein sequence ID" value="BDS06540.1"/>
    <property type="molecule type" value="Genomic_DNA"/>
</dbReference>
<dbReference type="InterPro" id="IPR046613">
    <property type="entry name" value="DUF6726"/>
</dbReference>
<feature type="signal peptide" evidence="1">
    <location>
        <begin position="1"/>
        <end position="18"/>
    </location>
</feature>
<organism evidence="2">
    <name type="scientific">Oceaniferula spumae</name>
    <dbReference type="NCBI Taxonomy" id="2979115"/>
    <lineage>
        <taxon>Bacteria</taxon>
        <taxon>Pseudomonadati</taxon>
        <taxon>Verrucomicrobiota</taxon>
        <taxon>Verrucomicrobiia</taxon>
        <taxon>Verrucomicrobiales</taxon>
        <taxon>Verrucomicrobiaceae</taxon>
        <taxon>Oceaniferula</taxon>
    </lineage>
</organism>
<gene>
    <name evidence="2" type="ORF">NT6N_15800</name>
</gene>
<evidence type="ECO:0000313" key="2">
    <source>
        <dbReference type="EMBL" id="BDS06540.1"/>
    </source>
</evidence>